<evidence type="ECO:0000313" key="3">
    <source>
        <dbReference type="EMBL" id="SEQ92138.1"/>
    </source>
</evidence>
<keyword evidence="2" id="KW-1133">Transmembrane helix</keyword>
<accession>A0A1H9JZD5</accession>
<keyword evidence="1" id="KW-0175">Coiled coil</keyword>
<keyword evidence="2" id="KW-0812">Transmembrane</keyword>
<evidence type="ECO:0000256" key="1">
    <source>
        <dbReference type="SAM" id="Coils"/>
    </source>
</evidence>
<dbReference type="OrthoDB" id="760531at2"/>
<reference evidence="3 4" key="1">
    <citation type="submission" date="2016-10" db="EMBL/GenBank/DDBJ databases">
        <authorList>
            <person name="de Groot N.N."/>
        </authorList>
    </citation>
    <scope>NUCLEOTIDE SEQUENCE [LARGE SCALE GENOMIC DNA]</scope>
    <source>
        <strain evidence="3 4">DSM 18610</strain>
    </source>
</reference>
<keyword evidence="2" id="KW-0472">Membrane</keyword>
<organism evidence="3 4">
    <name type="scientific">Pedobacter rhizosphaerae</name>
    <dbReference type="NCBI Taxonomy" id="390241"/>
    <lineage>
        <taxon>Bacteria</taxon>
        <taxon>Pseudomonadati</taxon>
        <taxon>Bacteroidota</taxon>
        <taxon>Sphingobacteriia</taxon>
        <taxon>Sphingobacteriales</taxon>
        <taxon>Sphingobacteriaceae</taxon>
        <taxon>Pedobacter</taxon>
    </lineage>
</organism>
<feature type="transmembrane region" description="Helical" evidence="2">
    <location>
        <begin position="182"/>
        <end position="204"/>
    </location>
</feature>
<feature type="transmembrane region" description="Helical" evidence="2">
    <location>
        <begin position="210"/>
        <end position="231"/>
    </location>
</feature>
<dbReference type="AlphaFoldDB" id="A0A1H9JZD5"/>
<dbReference type="RefSeq" id="WP_090880793.1">
    <property type="nucleotide sequence ID" value="NZ_FOGG01000002.1"/>
</dbReference>
<evidence type="ECO:0000256" key="2">
    <source>
        <dbReference type="SAM" id="Phobius"/>
    </source>
</evidence>
<evidence type="ECO:0000313" key="4">
    <source>
        <dbReference type="Proteomes" id="UP000199572"/>
    </source>
</evidence>
<keyword evidence="4" id="KW-1185">Reference proteome</keyword>
<name>A0A1H9JZD5_9SPHI</name>
<feature type="coiled-coil region" evidence="1">
    <location>
        <begin position="62"/>
        <end position="135"/>
    </location>
</feature>
<dbReference type="Proteomes" id="UP000199572">
    <property type="component" value="Unassembled WGS sequence"/>
</dbReference>
<proteinExistence type="predicted"/>
<sequence length="286" mass="32927">MPFTPLSRAQLSAFRTELQEQKSSPSECFATLRRLQESFSRNVEELAIMDYSTSLLGAESQYNELKGECKSAYQALKQQQKQLDERILAVEQKLYLGLPEDLVEMEKVITEQEFIVADQERINQLEENILEEMRKIDIDHGKRLAVLDQSKENRSLPLKSKQEAFRLKIDGAEKQLSFKTKVFSLAPIILIPILIDFIAVKIGIQQSGESHFIFSHYAFLLSFLILEIFFAERLKHFAANRLSKGICLTLLSELEASLIENEREIQKLEQKCGISLHDVLMAYEDH</sequence>
<protein>
    <submittedName>
        <fullName evidence="3">Uncharacterized protein</fullName>
    </submittedName>
</protein>
<gene>
    <name evidence="3" type="ORF">SAMN04488023_102146</name>
</gene>
<dbReference type="EMBL" id="FOGG01000002">
    <property type="protein sequence ID" value="SEQ92138.1"/>
    <property type="molecule type" value="Genomic_DNA"/>
</dbReference>